<evidence type="ECO:0000256" key="1">
    <source>
        <dbReference type="ARBA" id="ARBA00022649"/>
    </source>
</evidence>
<dbReference type="SUPFAM" id="SSF88723">
    <property type="entry name" value="PIN domain-like"/>
    <property type="match status" value="1"/>
</dbReference>
<dbReference type="Pfam" id="PF01850">
    <property type="entry name" value="PIN"/>
    <property type="match status" value="1"/>
</dbReference>
<dbReference type="GO" id="GO:0016787">
    <property type="term" value="F:hydrolase activity"/>
    <property type="evidence" value="ECO:0007669"/>
    <property type="project" value="UniProtKB-KW"/>
</dbReference>
<comment type="cofactor">
    <cofactor evidence="6">
        <name>Mg(2+)</name>
        <dbReference type="ChEBI" id="CHEBI:18420"/>
    </cofactor>
</comment>
<dbReference type="Gene3D" id="3.40.50.1010">
    <property type="entry name" value="5'-nuclease"/>
    <property type="match status" value="1"/>
</dbReference>
<dbReference type="GO" id="GO:0004540">
    <property type="term" value="F:RNA nuclease activity"/>
    <property type="evidence" value="ECO:0007669"/>
    <property type="project" value="InterPro"/>
</dbReference>
<organism evidence="8 9">
    <name type="scientific">Geodermatophilus obscurus</name>
    <dbReference type="NCBI Taxonomy" id="1861"/>
    <lineage>
        <taxon>Bacteria</taxon>
        <taxon>Bacillati</taxon>
        <taxon>Actinomycetota</taxon>
        <taxon>Actinomycetes</taxon>
        <taxon>Geodermatophilales</taxon>
        <taxon>Geodermatophilaceae</taxon>
        <taxon>Geodermatophilus</taxon>
    </lineage>
</organism>
<dbReference type="InterPro" id="IPR051619">
    <property type="entry name" value="TypeII_TA_RNase_PINc/VapC"/>
</dbReference>
<dbReference type="RefSeq" id="WP_075014668.1">
    <property type="nucleotide sequence ID" value="NZ_FOWE01000008.1"/>
</dbReference>
<name>A0A1I5H2Z7_9ACTN</name>
<evidence type="ECO:0000313" key="8">
    <source>
        <dbReference type="EMBL" id="SFO42523.1"/>
    </source>
</evidence>
<dbReference type="EMBL" id="FOWE01000008">
    <property type="protein sequence ID" value="SFO42523.1"/>
    <property type="molecule type" value="Genomic_DNA"/>
</dbReference>
<keyword evidence="4 6" id="KW-0378">Hydrolase</keyword>
<evidence type="ECO:0000313" key="9">
    <source>
        <dbReference type="Proteomes" id="UP000183642"/>
    </source>
</evidence>
<dbReference type="InterPro" id="IPR044153">
    <property type="entry name" value="PIN_Pae0151-like"/>
</dbReference>
<keyword evidence="3 6" id="KW-0479">Metal-binding</keyword>
<keyword evidence="2 6" id="KW-0540">Nuclease</keyword>
<evidence type="ECO:0000256" key="4">
    <source>
        <dbReference type="ARBA" id="ARBA00022801"/>
    </source>
</evidence>
<accession>A0A1I5H2Z7</accession>
<dbReference type="InterPro" id="IPR002716">
    <property type="entry name" value="PIN_dom"/>
</dbReference>
<evidence type="ECO:0000259" key="7">
    <source>
        <dbReference type="Pfam" id="PF01850"/>
    </source>
</evidence>
<comment type="similarity">
    <text evidence="6">Belongs to the PINc/VapC protein family.</text>
</comment>
<dbReference type="EC" id="3.1.-.-" evidence="6"/>
<keyword evidence="9" id="KW-1185">Reference proteome</keyword>
<evidence type="ECO:0000256" key="5">
    <source>
        <dbReference type="ARBA" id="ARBA00022842"/>
    </source>
</evidence>
<evidence type="ECO:0000256" key="3">
    <source>
        <dbReference type="ARBA" id="ARBA00022723"/>
    </source>
</evidence>
<dbReference type="PANTHER" id="PTHR35901:SF1">
    <property type="entry name" value="EXONUCLEASE VAPC9"/>
    <property type="match status" value="1"/>
</dbReference>
<dbReference type="InterPro" id="IPR022907">
    <property type="entry name" value="VapC_family"/>
</dbReference>
<dbReference type="GO" id="GO:0090729">
    <property type="term" value="F:toxin activity"/>
    <property type="evidence" value="ECO:0007669"/>
    <property type="project" value="UniProtKB-KW"/>
</dbReference>
<proteinExistence type="inferred from homology"/>
<feature type="binding site" evidence="6">
    <location>
        <position position="96"/>
    </location>
    <ligand>
        <name>Mg(2+)</name>
        <dbReference type="ChEBI" id="CHEBI:18420"/>
    </ligand>
</feature>
<feature type="domain" description="PIN" evidence="7">
    <location>
        <begin position="3"/>
        <end position="120"/>
    </location>
</feature>
<dbReference type="CDD" id="cd09873">
    <property type="entry name" value="PIN_Pae0151-like"/>
    <property type="match status" value="1"/>
</dbReference>
<keyword evidence="1 6" id="KW-1277">Toxin-antitoxin system</keyword>
<dbReference type="InterPro" id="IPR029060">
    <property type="entry name" value="PIN-like_dom_sf"/>
</dbReference>
<evidence type="ECO:0000256" key="2">
    <source>
        <dbReference type="ARBA" id="ARBA00022722"/>
    </source>
</evidence>
<keyword evidence="5 6" id="KW-0460">Magnesium</keyword>
<dbReference type="HAMAP" id="MF_00265">
    <property type="entry name" value="VapC_Nob1"/>
    <property type="match status" value="1"/>
</dbReference>
<evidence type="ECO:0000256" key="6">
    <source>
        <dbReference type="HAMAP-Rule" id="MF_00265"/>
    </source>
</evidence>
<sequence>MTIVVDSSAVVAALVDDGSDGTWARAGMRVNDLAAPAHVFVEVSNVLRRAVLAGRLGRDAAALAIRDLVQLPLTTFPFEPLGDRVWKLHPAVTAYDAAFVALAEELAAPLWTLDRRLAAASGPRCSFRTPEG</sequence>
<keyword evidence="6" id="KW-0800">Toxin</keyword>
<protein>
    <recommendedName>
        <fullName evidence="6">Ribonuclease VapC</fullName>
        <shortName evidence="6">RNase VapC</shortName>
        <ecNumber evidence="6">3.1.-.-</ecNumber>
    </recommendedName>
    <alternativeName>
        <fullName evidence="6">Toxin VapC</fullName>
    </alternativeName>
</protein>
<reference evidence="9" key="1">
    <citation type="submission" date="2016-10" db="EMBL/GenBank/DDBJ databases">
        <authorList>
            <person name="Varghese N."/>
            <person name="Submissions S."/>
        </authorList>
    </citation>
    <scope>NUCLEOTIDE SEQUENCE [LARGE SCALE GENOMIC DNA]</scope>
    <source>
        <strain evidence="9">DSM 43161</strain>
    </source>
</reference>
<dbReference type="AlphaFoldDB" id="A0A1I5H2Z7"/>
<feature type="binding site" evidence="6">
    <location>
        <position position="6"/>
    </location>
    <ligand>
        <name>Mg(2+)</name>
        <dbReference type="ChEBI" id="CHEBI:18420"/>
    </ligand>
</feature>
<dbReference type="GO" id="GO:0000287">
    <property type="term" value="F:magnesium ion binding"/>
    <property type="evidence" value="ECO:0007669"/>
    <property type="project" value="UniProtKB-UniRule"/>
</dbReference>
<gene>
    <name evidence="6" type="primary">vapC</name>
    <name evidence="8" type="ORF">SAMN05660359_03363</name>
</gene>
<dbReference type="Proteomes" id="UP000183642">
    <property type="component" value="Unassembled WGS sequence"/>
</dbReference>
<dbReference type="PANTHER" id="PTHR35901">
    <property type="entry name" value="RIBONUCLEASE VAPC3"/>
    <property type="match status" value="1"/>
</dbReference>
<comment type="function">
    <text evidence="6">Toxic component of a toxin-antitoxin (TA) system. An RNase.</text>
</comment>